<comment type="caution">
    <text evidence="7">The sequence shown here is derived from an EMBL/GenBank/DDBJ whole genome shotgun (WGS) entry which is preliminary data.</text>
</comment>
<name>X0V389_9ZZZZ</name>
<accession>X0V389</accession>
<keyword evidence="5" id="KW-0456">Lyase</keyword>
<dbReference type="GO" id="GO:0016836">
    <property type="term" value="F:hydro-lyase activity"/>
    <property type="evidence" value="ECO:0007669"/>
    <property type="project" value="TreeGrafter"/>
</dbReference>
<proteinExistence type="inferred from homology"/>
<dbReference type="GO" id="GO:0005829">
    <property type="term" value="C:cytosol"/>
    <property type="evidence" value="ECO:0007669"/>
    <property type="project" value="TreeGrafter"/>
</dbReference>
<evidence type="ECO:0000259" key="6">
    <source>
        <dbReference type="Pfam" id="PF24877"/>
    </source>
</evidence>
<keyword evidence="2" id="KW-0479">Metal-binding</keyword>
<evidence type="ECO:0000313" key="7">
    <source>
        <dbReference type="EMBL" id="GAG12570.1"/>
    </source>
</evidence>
<dbReference type="AlphaFoldDB" id="X0V389"/>
<evidence type="ECO:0000256" key="1">
    <source>
        <dbReference type="ARBA" id="ARBA00006486"/>
    </source>
</evidence>
<evidence type="ECO:0000256" key="3">
    <source>
        <dbReference type="ARBA" id="ARBA00023004"/>
    </source>
</evidence>
<dbReference type="InterPro" id="IPR020558">
    <property type="entry name" value="DiOHA_6PGluconate_deHydtase_CS"/>
</dbReference>
<protein>
    <recommendedName>
        <fullName evidence="6">Dihydroxy-acid/6-phosphogluconate dehydratase C-terminal domain-containing protein</fullName>
    </recommendedName>
</protein>
<dbReference type="GO" id="GO:0051536">
    <property type="term" value="F:iron-sulfur cluster binding"/>
    <property type="evidence" value="ECO:0007669"/>
    <property type="project" value="UniProtKB-KW"/>
</dbReference>
<dbReference type="Pfam" id="PF24877">
    <property type="entry name" value="ILV_EDD_C"/>
    <property type="match status" value="1"/>
</dbReference>
<gene>
    <name evidence="7" type="ORF">S01H1_35589</name>
</gene>
<dbReference type="InterPro" id="IPR056740">
    <property type="entry name" value="ILV_EDD_C"/>
</dbReference>
<feature type="non-terminal residue" evidence="7">
    <location>
        <position position="1"/>
    </location>
</feature>
<dbReference type="PANTHER" id="PTHR43661:SF3">
    <property type="entry name" value="D-XYLONATE DEHYDRATASE YAGF-RELATED"/>
    <property type="match status" value="1"/>
</dbReference>
<dbReference type="FunFam" id="3.50.30.80:FF:000001">
    <property type="entry name" value="Dihydroxy-acid dehydratase"/>
    <property type="match status" value="1"/>
</dbReference>
<evidence type="ECO:0000256" key="5">
    <source>
        <dbReference type="ARBA" id="ARBA00023239"/>
    </source>
</evidence>
<comment type="similarity">
    <text evidence="1">Belongs to the IlvD/Edd family.</text>
</comment>
<dbReference type="PANTHER" id="PTHR43661">
    <property type="entry name" value="D-XYLONATE DEHYDRATASE"/>
    <property type="match status" value="1"/>
</dbReference>
<dbReference type="SUPFAM" id="SSF52016">
    <property type="entry name" value="LeuD/IlvD-like"/>
    <property type="match status" value="1"/>
</dbReference>
<dbReference type="PROSITE" id="PS00887">
    <property type="entry name" value="ILVD_EDD_2"/>
    <property type="match status" value="1"/>
</dbReference>
<sequence>RLAYANVVDSEVIRPASDPVHPEGGIAILRGSLAPDACVAKVAAMSPRMMVFEGAARVFDREEDAVEAIHRGEVRAGDAVVIRYEGPRGGPGMREMLTATSAIVGYGLEESVALLTDGRFSGATRGPCIGHISPEASAGGPICLVEEGDRIVINVPRRRIDLDVSEEEFARRRKAWKPLEPRVKRGYLARYASMVSSADKGAVLG</sequence>
<feature type="domain" description="Dihydroxy-acid/6-phosphogluconate dehydratase C-terminal" evidence="6">
    <location>
        <begin position="11"/>
        <end position="202"/>
    </location>
</feature>
<dbReference type="Gene3D" id="3.50.30.80">
    <property type="entry name" value="IlvD/EDD C-terminal domain-like"/>
    <property type="match status" value="1"/>
</dbReference>
<keyword evidence="3" id="KW-0408">Iron</keyword>
<dbReference type="EMBL" id="BARS01022243">
    <property type="protein sequence ID" value="GAG12570.1"/>
    <property type="molecule type" value="Genomic_DNA"/>
</dbReference>
<dbReference type="InterPro" id="IPR042096">
    <property type="entry name" value="Dihydro-acid_dehy_C"/>
</dbReference>
<evidence type="ECO:0000256" key="2">
    <source>
        <dbReference type="ARBA" id="ARBA00022723"/>
    </source>
</evidence>
<keyword evidence="4" id="KW-0411">Iron-sulfur</keyword>
<reference evidence="7" key="1">
    <citation type="journal article" date="2014" name="Front. Microbiol.">
        <title>High frequency of phylogenetically diverse reductive dehalogenase-homologous genes in deep subseafloor sedimentary metagenomes.</title>
        <authorList>
            <person name="Kawai M."/>
            <person name="Futagami T."/>
            <person name="Toyoda A."/>
            <person name="Takaki Y."/>
            <person name="Nishi S."/>
            <person name="Hori S."/>
            <person name="Arai W."/>
            <person name="Tsubouchi T."/>
            <person name="Morono Y."/>
            <person name="Uchiyama I."/>
            <person name="Ito T."/>
            <person name="Fujiyama A."/>
            <person name="Inagaki F."/>
            <person name="Takami H."/>
        </authorList>
    </citation>
    <scope>NUCLEOTIDE SEQUENCE</scope>
    <source>
        <strain evidence="7">Expedition CK06-06</strain>
    </source>
</reference>
<dbReference type="GO" id="GO:0046872">
    <property type="term" value="F:metal ion binding"/>
    <property type="evidence" value="ECO:0007669"/>
    <property type="project" value="UniProtKB-KW"/>
</dbReference>
<organism evidence="7">
    <name type="scientific">marine sediment metagenome</name>
    <dbReference type="NCBI Taxonomy" id="412755"/>
    <lineage>
        <taxon>unclassified sequences</taxon>
        <taxon>metagenomes</taxon>
        <taxon>ecological metagenomes</taxon>
    </lineage>
</organism>
<evidence type="ECO:0000256" key="4">
    <source>
        <dbReference type="ARBA" id="ARBA00023014"/>
    </source>
</evidence>